<feature type="region of interest" description="Disordered" evidence="1">
    <location>
        <begin position="1"/>
        <end position="20"/>
    </location>
</feature>
<evidence type="ECO:0000313" key="3">
    <source>
        <dbReference type="Proteomes" id="UP000316747"/>
    </source>
</evidence>
<reference evidence="2 3" key="1">
    <citation type="submission" date="2019-06" db="EMBL/GenBank/DDBJ databases">
        <title>Genome sequencing of plant associated microbes to promote plant fitness in Sorghum bicolor and Oryza sativa.</title>
        <authorList>
            <person name="Coleman-Derr D."/>
        </authorList>
    </citation>
    <scope>NUCLEOTIDE SEQUENCE [LARGE SCALE GENOMIC DNA]</scope>
    <source>
        <strain evidence="2 3">KV-663</strain>
    </source>
</reference>
<dbReference type="Proteomes" id="UP000316747">
    <property type="component" value="Unassembled WGS sequence"/>
</dbReference>
<organism evidence="2 3">
    <name type="scientific">Humibacillus xanthopallidus</name>
    <dbReference type="NCBI Taxonomy" id="412689"/>
    <lineage>
        <taxon>Bacteria</taxon>
        <taxon>Bacillati</taxon>
        <taxon>Actinomycetota</taxon>
        <taxon>Actinomycetes</taxon>
        <taxon>Micrococcales</taxon>
        <taxon>Intrasporangiaceae</taxon>
        <taxon>Humibacillus</taxon>
    </lineage>
</organism>
<dbReference type="EMBL" id="VFPM01000002">
    <property type="protein sequence ID" value="TQM62416.1"/>
    <property type="molecule type" value="Genomic_DNA"/>
</dbReference>
<sequence>MTDNGLMPSRRRPSKHAREHVPLDVTRIQGGATREESYAGGRWTVRSVTGASATRPYLCPGCQQDIPPGLPHVVAWPADGVGGVGDRRHWHTGCWQRRDARPPGNAYR</sequence>
<evidence type="ECO:0008006" key="4">
    <source>
        <dbReference type="Google" id="ProtNLM"/>
    </source>
</evidence>
<feature type="compositionally biased region" description="Basic residues" evidence="1">
    <location>
        <begin position="9"/>
        <end position="18"/>
    </location>
</feature>
<comment type="caution">
    <text evidence="2">The sequence shown here is derived from an EMBL/GenBank/DDBJ whole genome shotgun (WGS) entry which is preliminary data.</text>
</comment>
<proteinExistence type="predicted"/>
<dbReference type="AlphaFoldDB" id="A0A543HVR9"/>
<evidence type="ECO:0000256" key="1">
    <source>
        <dbReference type="SAM" id="MobiDB-lite"/>
    </source>
</evidence>
<name>A0A543HVR9_9MICO</name>
<gene>
    <name evidence="2" type="ORF">FBY41_2448</name>
</gene>
<keyword evidence="3" id="KW-1185">Reference proteome</keyword>
<accession>A0A543HVR9</accession>
<evidence type="ECO:0000313" key="2">
    <source>
        <dbReference type="EMBL" id="TQM62416.1"/>
    </source>
</evidence>
<protein>
    <recommendedName>
        <fullName evidence="4">ATP/GTP-binding protein</fullName>
    </recommendedName>
</protein>